<evidence type="ECO:0000313" key="4">
    <source>
        <dbReference type="EMBL" id="SVB07368.1"/>
    </source>
</evidence>
<accession>A0A382B0X5</accession>
<dbReference type="Pfam" id="PF00205">
    <property type="entry name" value="TPP_enzyme_M"/>
    <property type="match status" value="1"/>
</dbReference>
<dbReference type="EMBL" id="UINC01027689">
    <property type="protein sequence ID" value="SVB07368.1"/>
    <property type="molecule type" value="Genomic_DNA"/>
</dbReference>
<dbReference type="GO" id="GO:0000287">
    <property type="term" value="F:magnesium ion binding"/>
    <property type="evidence" value="ECO:0007669"/>
    <property type="project" value="InterPro"/>
</dbReference>
<reference evidence="4" key="1">
    <citation type="submission" date="2018-05" db="EMBL/GenBank/DDBJ databases">
        <authorList>
            <person name="Lanie J.A."/>
            <person name="Ng W.-L."/>
            <person name="Kazmierczak K.M."/>
            <person name="Andrzejewski T.M."/>
            <person name="Davidsen T.M."/>
            <person name="Wayne K.J."/>
            <person name="Tettelin H."/>
            <person name="Glass J.I."/>
            <person name="Rusch D."/>
            <person name="Podicherti R."/>
            <person name="Tsui H.-C.T."/>
            <person name="Winkler M.E."/>
        </authorList>
    </citation>
    <scope>NUCLEOTIDE SEQUENCE</scope>
</reference>
<comment type="similarity">
    <text evidence="1">Belongs to the TPP enzyme family.</text>
</comment>
<gene>
    <name evidence="4" type="ORF">METZ01_LOCUS160222</name>
</gene>
<dbReference type="InterPro" id="IPR029061">
    <property type="entry name" value="THDP-binding"/>
</dbReference>
<proteinExistence type="inferred from homology"/>
<dbReference type="Gene3D" id="3.40.50.1220">
    <property type="entry name" value="TPP-binding domain"/>
    <property type="match status" value="1"/>
</dbReference>
<dbReference type="GO" id="GO:0009097">
    <property type="term" value="P:isoleucine biosynthetic process"/>
    <property type="evidence" value="ECO:0007669"/>
    <property type="project" value="TreeGrafter"/>
</dbReference>
<dbReference type="Pfam" id="PF02776">
    <property type="entry name" value="TPP_enzyme_N"/>
    <property type="match status" value="1"/>
</dbReference>
<dbReference type="InterPro" id="IPR045229">
    <property type="entry name" value="TPP_enz"/>
</dbReference>
<dbReference type="SUPFAM" id="SSF52467">
    <property type="entry name" value="DHS-like NAD/FAD-binding domain"/>
    <property type="match status" value="1"/>
</dbReference>
<evidence type="ECO:0000259" key="2">
    <source>
        <dbReference type="Pfam" id="PF00205"/>
    </source>
</evidence>
<dbReference type="AlphaFoldDB" id="A0A382B0X5"/>
<protein>
    <recommendedName>
        <fullName evidence="5">Thiamine pyrophosphate enzyme N-terminal TPP-binding domain-containing protein</fullName>
    </recommendedName>
</protein>
<feature type="domain" description="Thiamine pyrophosphate enzyme central" evidence="2">
    <location>
        <begin position="185"/>
        <end position="318"/>
    </location>
</feature>
<dbReference type="GO" id="GO:0050660">
    <property type="term" value="F:flavin adenine dinucleotide binding"/>
    <property type="evidence" value="ECO:0007669"/>
    <property type="project" value="TreeGrafter"/>
</dbReference>
<dbReference type="PANTHER" id="PTHR18968">
    <property type="entry name" value="THIAMINE PYROPHOSPHATE ENZYMES"/>
    <property type="match status" value="1"/>
</dbReference>
<dbReference type="InterPro" id="IPR012001">
    <property type="entry name" value="Thiamin_PyroP_enz_TPP-bd_dom"/>
</dbReference>
<dbReference type="GO" id="GO:0003984">
    <property type="term" value="F:acetolactate synthase activity"/>
    <property type="evidence" value="ECO:0007669"/>
    <property type="project" value="TreeGrafter"/>
</dbReference>
<organism evidence="4">
    <name type="scientific">marine metagenome</name>
    <dbReference type="NCBI Taxonomy" id="408172"/>
    <lineage>
        <taxon>unclassified sequences</taxon>
        <taxon>metagenomes</taxon>
        <taxon>ecological metagenomes</taxon>
    </lineage>
</organism>
<evidence type="ECO:0000256" key="1">
    <source>
        <dbReference type="ARBA" id="ARBA00007812"/>
    </source>
</evidence>
<dbReference type="InterPro" id="IPR029035">
    <property type="entry name" value="DHS-like_NAD/FAD-binding_dom"/>
</dbReference>
<dbReference type="CDD" id="cd07035">
    <property type="entry name" value="TPP_PYR_POX_like"/>
    <property type="match status" value="1"/>
</dbReference>
<feature type="non-terminal residue" evidence="4">
    <location>
        <position position="418"/>
    </location>
</feature>
<name>A0A382B0X5_9ZZZZ</name>
<dbReference type="GO" id="GO:0030976">
    <property type="term" value="F:thiamine pyrophosphate binding"/>
    <property type="evidence" value="ECO:0007669"/>
    <property type="project" value="InterPro"/>
</dbReference>
<sequence>MNGDQLMAKLLKKEGTEWISCFPAQTLIEACSQEGIRPYLCRQERAGVNMADAYSRIHNGNKIGVFTMQHGPGAENAFGGVAQAFADNVPVLLIPGGSTADRVGVHPGFDAVPNYQHITKWAGRIETVERIPEMVSRAFTHLKHGRPGPVLLELPGDVAHAEVPENIEEYESVKVYKSYAASDDVKDIVTALLKANKPIIVAGQGTLYAEAWDELVEFAELINVPVMTSLAGKSAFPEDHPLALGTGGNTGTLMVDRFLQTTDFVLGIGTSFATSNFTAPMPPGVTKAQITNTPEDLNRDNRVQYGAVGDARLVLQQLIEESKSQLGEHGRGDVHGVKDEISTIKDEFMKEWGPRLNSDETPMSPYRVFKEMMTTIDPRECIVTHDSGYPRNQIVPFWPALKPRSYIGWGKSTQLGYG</sequence>
<dbReference type="PANTHER" id="PTHR18968:SF13">
    <property type="entry name" value="ACETOLACTATE SYNTHASE CATALYTIC SUBUNIT, MITOCHONDRIAL"/>
    <property type="match status" value="1"/>
</dbReference>
<evidence type="ECO:0000259" key="3">
    <source>
        <dbReference type="Pfam" id="PF02776"/>
    </source>
</evidence>
<dbReference type="GO" id="GO:0009099">
    <property type="term" value="P:L-valine biosynthetic process"/>
    <property type="evidence" value="ECO:0007669"/>
    <property type="project" value="TreeGrafter"/>
</dbReference>
<evidence type="ECO:0008006" key="5">
    <source>
        <dbReference type="Google" id="ProtNLM"/>
    </source>
</evidence>
<dbReference type="InterPro" id="IPR012000">
    <property type="entry name" value="Thiamin_PyroP_enz_cen_dom"/>
</dbReference>
<feature type="domain" description="Thiamine pyrophosphate enzyme N-terminal TPP-binding" evidence="3">
    <location>
        <begin position="1"/>
        <end position="106"/>
    </location>
</feature>
<dbReference type="SUPFAM" id="SSF52518">
    <property type="entry name" value="Thiamin diphosphate-binding fold (THDP-binding)"/>
    <property type="match status" value="1"/>
</dbReference>
<dbReference type="GO" id="GO:0005948">
    <property type="term" value="C:acetolactate synthase complex"/>
    <property type="evidence" value="ECO:0007669"/>
    <property type="project" value="TreeGrafter"/>
</dbReference>
<dbReference type="Gene3D" id="3.40.50.970">
    <property type="match status" value="2"/>
</dbReference>